<dbReference type="Proteomes" id="UP000823399">
    <property type="component" value="Unassembled WGS sequence"/>
</dbReference>
<dbReference type="OrthoDB" id="3235114at2759"/>
<keyword evidence="3" id="KW-1185">Reference proteome</keyword>
<accession>A0A9P7EZS6</accession>
<name>A0A9P7EZS6_9AGAM</name>
<evidence type="ECO:0000313" key="2">
    <source>
        <dbReference type="EMBL" id="KAG2097746.1"/>
    </source>
</evidence>
<comment type="caution">
    <text evidence="2">The sequence shown here is derived from an EMBL/GenBank/DDBJ whole genome shotgun (WGS) entry which is preliminary data.</text>
</comment>
<sequence length="177" mass="19283">MTLIHCYCIKPVINLATPFTILIFSVLSTASSQLNRLSTFKYLSTASSQLTVTVSTHLKLTQLFTPPPTNDHIINRWYLAEPLTVEDNRASEKQERSTCVSHNAVNMADTKSSHGLAATEVGMINCTRHDMKLPNGVGDLQKGERPTSISVARTSLSTGRGTWAEQMAKPLNGAGPI</sequence>
<gene>
    <name evidence="2" type="ORF">F5147DRAFT_656284</name>
</gene>
<dbReference type="Pfam" id="PF18758">
    <property type="entry name" value="KDZ"/>
    <property type="match status" value="1"/>
</dbReference>
<dbReference type="EMBL" id="JABBWM010000064">
    <property type="protein sequence ID" value="KAG2097746.1"/>
    <property type="molecule type" value="Genomic_DNA"/>
</dbReference>
<feature type="transmembrane region" description="Helical" evidence="1">
    <location>
        <begin position="12"/>
        <end position="30"/>
    </location>
</feature>
<protein>
    <submittedName>
        <fullName evidence="2">Uncharacterized protein</fullName>
    </submittedName>
</protein>
<keyword evidence="1" id="KW-0472">Membrane</keyword>
<reference evidence="2" key="1">
    <citation type="journal article" date="2020" name="New Phytol.">
        <title>Comparative genomics reveals dynamic genome evolution in host specialist ectomycorrhizal fungi.</title>
        <authorList>
            <person name="Lofgren L.A."/>
            <person name="Nguyen N.H."/>
            <person name="Vilgalys R."/>
            <person name="Ruytinx J."/>
            <person name="Liao H.L."/>
            <person name="Branco S."/>
            <person name="Kuo A."/>
            <person name="LaButti K."/>
            <person name="Lipzen A."/>
            <person name="Andreopoulos W."/>
            <person name="Pangilinan J."/>
            <person name="Riley R."/>
            <person name="Hundley H."/>
            <person name="Na H."/>
            <person name="Barry K."/>
            <person name="Grigoriev I.V."/>
            <person name="Stajich J.E."/>
            <person name="Kennedy P.G."/>
        </authorList>
    </citation>
    <scope>NUCLEOTIDE SEQUENCE</scope>
    <source>
        <strain evidence="2">FC423</strain>
    </source>
</reference>
<proteinExistence type="predicted"/>
<dbReference type="InterPro" id="IPR040521">
    <property type="entry name" value="KDZ"/>
</dbReference>
<keyword evidence="1" id="KW-1133">Transmembrane helix</keyword>
<keyword evidence="1" id="KW-0812">Transmembrane</keyword>
<evidence type="ECO:0000313" key="3">
    <source>
        <dbReference type="Proteomes" id="UP000823399"/>
    </source>
</evidence>
<organism evidence="2 3">
    <name type="scientific">Suillus discolor</name>
    <dbReference type="NCBI Taxonomy" id="1912936"/>
    <lineage>
        <taxon>Eukaryota</taxon>
        <taxon>Fungi</taxon>
        <taxon>Dikarya</taxon>
        <taxon>Basidiomycota</taxon>
        <taxon>Agaricomycotina</taxon>
        <taxon>Agaricomycetes</taxon>
        <taxon>Agaricomycetidae</taxon>
        <taxon>Boletales</taxon>
        <taxon>Suillineae</taxon>
        <taxon>Suillaceae</taxon>
        <taxon>Suillus</taxon>
    </lineage>
</organism>
<dbReference type="GeneID" id="64696353"/>
<dbReference type="AlphaFoldDB" id="A0A9P7EZS6"/>
<evidence type="ECO:0000256" key="1">
    <source>
        <dbReference type="SAM" id="Phobius"/>
    </source>
</evidence>
<dbReference type="RefSeq" id="XP_041288645.1">
    <property type="nucleotide sequence ID" value="XM_041434094.1"/>
</dbReference>